<evidence type="ECO:0000256" key="13">
    <source>
        <dbReference type="ARBA" id="ARBA00022833"/>
    </source>
</evidence>
<evidence type="ECO:0000256" key="10">
    <source>
        <dbReference type="ARBA" id="ARBA00022605"/>
    </source>
</evidence>
<comment type="catalytic activity">
    <reaction evidence="1 18">
        <text>7-phospho-2-dehydro-3-deoxy-D-arabino-heptonate = 3-dehydroquinate + phosphate</text>
        <dbReference type="Rhea" id="RHEA:21968"/>
        <dbReference type="ChEBI" id="CHEBI:32364"/>
        <dbReference type="ChEBI" id="CHEBI:43474"/>
        <dbReference type="ChEBI" id="CHEBI:58394"/>
        <dbReference type="EC" id="4.2.3.4"/>
    </reaction>
</comment>
<feature type="binding site" evidence="18">
    <location>
        <position position="138"/>
    </location>
    <ligand>
        <name>NAD(+)</name>
        <dbReference type="ChEBI" id="CHEBI:57540"/>
    </ligand>
</feature>
<evidence type="ECO:0000313" key="22">
    <source>
        <dbReference type="Proteomes" id="UP000198618"/>
    </source>
</evidence>
<keyword evidence="17 18" id="KW-0170">Cobalt</keyword>
<dbReference type="Gene3D" id="1.20.1090.10">
    <property type="entry name" value="Dehydroquinate synthase-like - alpha domain"/>
    <property type="match status" value="1"/>
</dbReference>
<dbReference type="Pfam" id="PF01761">
    <property type="entry name" value="DHQ_synthase"/>
    <property type="match status" value="1"/>
</dbReference>
<proteinExistence type="inferred from homology"/>
<keyword evidence="14 18" id="KW-0520">NAD</keyword>
<dbReference type="Proteomes" id="UP000198618">
    <property type="component" value="Unassembled WGS sequence"/>
</dbReference>
<dbReference type="Pfam" id="PF24621">
    <property type="entry name" value="DHQS_C"/>
    <property type="match status" value="1"/>
</dbReference>
<comment type="cofactor">
    <cofactor evidence="18">
        <name>Co(2+)</name>
        <dbReference type="ChEBI" id="CHEBI:48828"/>
    </cofactor>
    <cofactor evidence="18">
        <name>Zn(2+)</name>
        <dbReference type="ChEBI" id="CHEBI:29105"/>
    </cofactor>
    <text evidence="18">Binds 1 divalent metal cation per subunit. Can use either Co(2+) or Zn(2+).</text>
</comment>
<dbReference type="GO" id="GO:0009423">
    <property type="term" value="P:chorismate biosynthetic process"/>
    <property type="evidence" value="ECO:0007669"/>
    <property type="project" value="UniProtKB-UniRule"/>
</dbReference>
<evidence type="ECO:0000256" key="4">
    <source>
        <dbReference type="ARBA" id="ARBA00004496"/>
    </source>
</evidence>
<dbReference type="OrthoDB" id="9806583at2"/>
<dbReference type="STRING" id="930131.SAMN05216389_102247"/>
<keyword evidence="13 18" id="KW-0862">Zinc</keyword>
<evidence type="ECO:0000256" key="18">
    <source>
        <dbReference type="HAMAP-Rule" id="MF_00110"/>
    </source>
</evidence>
<feature type="domain" description="3-dehydroquinate synthase C-terminal" evidence="20">
    <location>
        <begin position="177"/>
        <end position="317"/>
    </location>
</feature>
<feature type="binding site" evidence="18">
    <location>
        <position position="258"/>
    </location>
    <ligand>
        <name>Zn(2+)</name>
        <dbReference type="ChEBI" id="CHEBI:29105"/>
    </ligand>
</feature>
<feature type="domain" description="3-dehydroquinate synthase N-terminal" evidence="19">
    <location>
        <begin position="64"/>
        <end position="175"/>
    </location>
</feature>
<dbReference type="InterPro" id="IPR056179">
    <property type="entry name" value="DHQS_C"/>
</dbReference>
<dbReference type="PANTHER" id="PTHR43622">
    <property type="entry name" value="3-DEHYDROQUINATE SYNTHASE"/>
    <property type="match status" value="1"/>
</dbReference>
<dbReference type="GO" id="GO:0005737">
    <property type="term" value="C:cytoplasm"/>
    <property type="evidence" value="ECO:0007669"/>
    <property type="project" value="UniProtKB-SubCell"/>
</dbReference>
<comment type="function">
    <text evidence="18">Catalyzes the conversion of 3-deoxy-D-arabino-heptulosonate 7-phosphate (DAHP) to dehydroquinate (DHQ).</text>
</comment>
<dbReference type="GO" id="GO:0003856">
    <property type="term" value="F:3-dehydroquinate synthase activity"/>
    <property type="evidence" value="ECO:0007669"/>
    <property type="project" value="UniProtKB-UniRule"/>
</dbReference>
<evidence type="ECO:0000256" key="17">
    <source>
        <dbReference type="ARBA" id="ARBA00023285"/>
    </source>
</evidence>
<evidence type="ECO:0000256" key="5">
    <source>
        <dbReference type="ARBA" id="ARBA00004661"/>
    </source>
</evidence>
<comment type="caution">
    <text evidence="18">Lacks conserved residue(s) required for the propagation of feature annotation.</text>
</comment>
<evidence type="ECO:0000259" key="20">
    <source>
        <dbReference type="Pfam" id="PF24621"/>
    </source>
</evidence>
<dbReference type="EC" id="4.2.3.4" evidence="7 18"/>
<evidence type="ECO:0000256" key="7">
    <source>
        <dbReference type="ARBA" id="ARBA00013031"/>
    </source>
</evidence>
<gene>
    <name evidence="18" type="primary">aroB</name>
    <name evidence="21" type="ORF">SAMN05216389_102247</name>
</gene>
<comment type="cofactor">
    <cofactor evidence="3">
        <name>Zn(2+)</name>
        <dbReference type="ChEBI" id="CHEBI:29105"/>
    </cofactor>
</comment>
<comment type="subcellular location">
    <subcellularLocation>
        <location evidence="4 18">Cytoplasm</location>
    </subcellularLocation>
</comment>
<feature type="binding site" evidence="18">
    <location>
        <position position="147"/>
    </location>
    <ligand>
        <name>NAD(+)</name>
        <dbReference type="ChEBI" id="CHEBI:57540"/>
    </ligand>
</feature>
<evidence type="ECO:0000256" key="1">
    <source>
        <dbReference type="ARBA" id="ARBA00001393"/>
    </source>
</evidence>
<dbReference type="GO" id="GO:0009073">
    <property type="term" value="P:aromatic amino acid family biosynthetic process"/>
    <property type="evidence" value="ECO:0007669"/>
    <property type="project" value="UniProtKB-KW"/>
</dbReference>
<dbReference type="PIRSF" id="PIRSF001455">
    <property type="entry name" value="DHQ_synth"/>
    <property type="match status" value="1"/>
</dbReference>
<evidence type="ECO:0000256" key="8">
    <source>
        <dbReference type="ARBA" id="ARBA00017684"/>
    </source>
</evidence>
<evidence type="ECO:0000256" key="14">
    <source>
        <dbReference type="ARBA" id="ARBA00023027"/>
    </source>
</evidence>
<reference evidence="21 22" key="1">
    <citation type="submission" date="2016-10" db="EMBL/GenBank/DDBJ databases">
        <authorList>
            <person name="de Groot N.N."/>
        </authorList>
    </citation>
    <scope>NUCLEOTIDE SEQUENCE [LARGE SCALE GENOMIC DNA]</scope>
    <source>
        <strain evidence="21 22">IBRC-M 10780</strain>
    </source>
</reference>
<dbReference type="AlphaFoldDB" id="A0A1H9ZI47"/>
<keyword evidence="10 18" id="KW-0028">Amino-acid biosynthesis</keyword>
<evidence type="ECO:0000256" key="3">
    <source>
        <dbReference type="ARBA" id="ARBA00001947"/>
    </source>
</evidence>
<evidence type="ECO:0000256" key="9">
    <source>
        <dbReference type="ARBA" id="ARBA00022490"/>
    </source>
</evidence>
<comment type="pathway">
    <text evidence="5 18">Metabolic intermediate biosynthesis; chorismate biosynthesis; chorismate from D-erythrose 4-phosphate and phosphoenolpyruvate: step 2/7.</text>
</comment>
<dbReference type="GO" id="GO:0008652">
    <property type="term" value="P:amino acid biosynthetic process"/>
    <property type="evidence" value="ECO:0007669"/>
    <property type="project" value="UniProtKB-KW"/>
</dbReference>
<dbReference type="SUPFAM" id="SSF56796">
    <property type="entry name" value="Dehydroquinate synthase-like"/>
    <property type="match status" value="1"/>
</dbReference>
<dbReference type="Gene3D" id="3.40.50.1970">
    <property type="match status" value="1"/>
</dbReference>
<dbReference type="UniPathway" id="UPA00053">
    <property type="reaction ID" value="UER00085"/>
</dbReference>
<dbReference type="HAMAP" id="MF_00110">
    <property type="entry name" value="DHQ_synthase"/>
    <property type="match status" value="1"/>
</dbReference>
<dbReference type="EMBL" id="FOHE01000002">
    <property type="protein sequence ID" value="SES80494.1"/>
    <property type="molecule type" value="Genomic_DNA"/>
</dbReference>
<dbReference type="FunFam" id="3.40.50.1970:FF:000007">
    <property type="entry name" value="Pentafunctional AROM polypeptide"/>
    <property type="match status" value="1"/>
</dbReference>
<evidence type="ECO:0000256" key="12">
    <source>
        <dbReference type="ARBA" id="ARBA00022741"/>
    </source>
</evidence>
<name>A0A1H9ZI47_9BACI</name>
<dbReference type="RefSeq" id="WP_090866894.1">
    <property type="nucleotide sequence ID" value="NZ_FOHE01000002.1"/>
</dbReference>
<keyword evidence="16 18" id="KW-0456">Lyase</keyword>
<accession>A0A1H9ZI47</accession>
<feature type="binding site" evidence="18">
    <location>
        <begin position="102"/>
        <end position="106"/>
    </location>
    <ligand>
        <name>NAD(+)</name>
        <dbReference type="ChEBI" id="CHEBI:57540"/>
    </ligand>
</feature>
<dbReference type="GO" id="GO:0000166">
    <property type="term" value="F:nucleotide binding"/>
    <property type="evidence" value="ECO:0007669"/>
    <property type="project" value="UniProtKB-KW"/>
</dbReference>
<organism evidence="21 22">
    <name type="scientific">Oceanobacillus limi</name>
    <dbReference type="NCBI Taxonomy" id="930131"/>
    <lineage>
        <taxon>Bacteria</taxon>
        <taxon>Bacillati</taxon>
        <taxon>Bacillota</taxon>
        <taxon>Bacilli</taxon>
        <taxon>Bacillales</taxon>
        <taxon>Bacillaceae</taxon>
        <taxon>Oceanobacillus</taxon>
    </lineage>
</organism>
<keyword evidence="9 18" id="KW-0963">Cytoplasm</keyword>
<evidence type="ECO:0000256" key="6">
    <source>
        <dbReference type="ARBA" id="ARBA00005412"/>
    </source>
</evidence>
<dbReference type="InterPro" id="IPR030963">
    <property type="entry name" value="DHQ_synth_fam"/>
</dbReference>
<evidence type="ECO:0000256" key="11">
    <source>
        <dbReference type="ARBA" id="ARBA00022723"/>
    </source>
</evidence>
<dbReference type="GO" id="GO:0046872">
    <property type="term" value="F:metal ion binding"/>
    <property type="evidence" value="ECO:0007669"/>
    <property type="project" value="UniProtKB-KW"/>
</dbReference>
<dbReference type="PANTHER" id="PTHR43622:SF7">
    <property type="entry name" value="3-DEHYDROQUINATE SYNTHASE, CHLOROPLASTIC"/>
    <property type="match status" value="1"/>
</dbReference>
<dbReference type="NCBIfam" id="TIGR01357">
    <property type="entry name" value="aroB"/>
    <property type="match status" value="1"/>
</dbReference>
<sequence length="361" mass="41160">MKEIIIKSSSHTYPIYIGESIRFQLNEVLKEDYSSILVVTDDHLEKLYLNSFLQSLNHNKVHHATIPAGESSKSIEQFYQLHSAAIEYGLDRSSLLIAFGGGVVGDLAGFVAATYMRGIDYIQVPTTILAHDSSVGGKVAINHENGKNLIGSFYPPKMVVYDIEMLDTLPLKEIRSGYAELIKEALLSDESFYDELLNTNLQFLRNEHLIEHLEKGITTKATIVEEDERELGNRKYLNLGHTFGHALEAELGYGNLTHGESVAIGLLFALTISEKEFDMDMKVKRFYQWLKMNDYPFPVEQLNINKLFSRMKVDKKTVSQSIQMVLLKDIGVPVMVELGNEKINEYLFLFLEQLRQRENWE</sequence>
<feature type="binding site" evidence="18">
    <location>
        <position position="180"/>
    </location>
    <ligand>
        <name>Zn(2+)</name>
        <dbReference type="ChEBI" id="CHEBI:29105"/>
    </ligand>
</feature>
<comment type="similarity">
    <text evidence="6 18">Belongs to the sugar phosphate cyclases superfamily. Dehydroquinate synthase family.</text>
</comment>
<evidence type="ECO:0000256" key="15">
    <source>
        <dbReference type="ARBA" id="ARBA00023141"/>
    </source>
</evidence>
<comment type="cofactor">
    <cofactor evidence="2 18">
        <name>NAD(+)</name>
        <dbReference type="ChEBI" id="CHEBI:57540"/>
    </cofactor>
</comment>
<keyword evidence="15 18" id="KW-0057">Aromatic amino acid biosynthesis</keyword>
<dbReference type="InterPro" id="IPR030960">
    <property type="entry name" value="DHQS/DOIS_N"/>
</dbReference>
<evidence type="ECO:0000313" key="21">
    <source>
        <dbReference type="EMBL" id="SES80494.1"/>
    </source>
</evidence>
<dbReference type="InterPro" id="IPR016037">
    <property type="entry name" value="DHQ_synth_AroB"/>
</dbReference>
<keyword evidence="11 18" id="KW-0479">Metal-binding</keyword>
<evidence type="ECO:0000259" key="19">
    <source>
        <dbReference type="Pfam" id="PF01761"/>
    </source>
</evidence>
<dbReference type="CDD" id="cd08195">
    <property type="entry name" value="DHQS"/>
    <property type="match status" value="1"/>
</dbReference>
<keyword evidence="12 18" id="KW-0547">Nucleotide-binding</keyword>
<dbReference type="InterPro" id="IPR050071">
    <property type="entry name" value="Dehydroquinate_synthase"/>
</dbReference>
<feature type="binding site" evidence="18">
    <location>
        <position position="241"/>
    </location>
    <ligand>
        <name>Zn(2+)</name>
        <dbReference type="ChEBI" id="CHEBI:29105"/>
    </ligand>
</feature>
<evidence type="ECO:0000256" key="16">
    <source>
        <dbReference type="ARBA" id="ARBA00023239"/>
    </source>
</evidence>
<keyword evidence="22" id="KW-1185">Reference proteome</keyword>
<feature type="binding site" evidence="18">
    <location>
        <begin position="126"/>
        <end position="127"/>
    </location>
    <ligand>
        <name>NAD(+)</name>
        <dbReference type="ChEBI" id="CHEBI:57540"/>
    </ligand>
</feature>
<evidence type="ECO:0000256" key="2">
    <source>
        <dbReference type="ARBA" id="ARBA00001911"/>
    </source>
</evidence>
<protein>
    <recommendedName>
        <fullName evidence="8 18">3-dehydroquinate synthase</fullName>
        <shortName evidence="18">DHQS</shortName>
        <ecNumber evidence="7 18">4.2.3.4</ecNumber>
    </recommendedName>
</protein>